<evidence type="ECO:0000256" key="11">
    <source>
        <dbReference type="HAMAP-Rule" id="MF_00228"/>
    </source>
</evidence>
<keyword evidence="10 11" id="KW-0784">Thiamine biosynthesis</keyword>
<reference evidence="12 13" key="1">
    <citation type="submission" date="2016-10" db="EMBL/GenBank/DDBJ databases">
        <authorList>
            <person name="Varghese N."/>
            <person name="Submissions S."/>
        </authorList>
    </citation>
    <scope>NUCLEOTIDE SEQUENCE [LARGE SCALE GENOMIC DNA]</scope>
    <source>
        <strain evidence="12 13">DSM 20748</strain>
    </source>
</reference>
<dbReference type="Pfam" id="PF02110">
    <property type="entry name" value="HK"/>
    <property type="match status" value="1"/>
</dbReference>
<comment type="pathway">
    <text evidence="3 11">Cofactor biosynthesis; thiamine diphosphate biosynthesis; 4-methyl-5-(2-phosphoethyl)-thiazole from 5-(2-hydroxyethyl)-4-methylthiazole: step 1/1.</text>
</comment>
<feature type="binding site" evidence="11">
    <location>
        <position position="38"/>
    </location>
    <ligand>
        <name>substrate</name>
    </ligand>
</feature>
<evidence type="ECO:0000256" key="8">
    <source>
        <dbReference type="ARBA" id="ARBA00022840"/>
    </source>
</evidence>
<dbReference type="HAMAP" id="MF_00228">
    <property type="entry name" value="Thz_kinase"/>
    <property type="match status" value="1"/>
</dbReference>
<dbReference type="EMBL" id="FNOS01000001">
    <property type="protein sequence ID" value="SDX40123.1"/>
    <property type="molecule type" value="Genomic_DNA"/>
</dbReference>
<evidence type="ECO:0000256" key="5">
    <source>
        <dbReference type="ARBA" id="ARBA00022723"/>
    </source>
</evidence>
<dbReference type="InterPro" id="IPR029056">
    <property type="entry name" value="Ribokinase-like"/>
</dbReference>
<evidence type="ECO:0000313" key="13">
    <source>
        <dbReference type="Proteomes" id="UP000198647"/>
    </source>
</evidence>
<dbReference type="NCBIfam" id="NF006830">
    <property type="entry name" value="PRK09355.1"/>
    <property type="match status" value="1"/>
</dbReference>
<keyword evidence="4 11" id="KW-0808">Transferase</keyword>
<evidence type="ECO:0000256" key="4">
    <source>
        <dbReference type="ARBA" id="ARBA00022679"/>
    </source>
</evidence>
<evidence type="ECO:0000256" key="2">
    <source>
        <dbReference type="ARBA" id="ARBA00001946"/>
    </source>
</evidence>
<dbReference type="SUPFAM" id="SSF53613">
    <property type="entry name" value="Ribokinase-like"/>
    <property type="match status" value="1"/>
</dbReference>
<evidence type="ECO:0000256" key="9">
    <source>
        <dbReference type="ARBA" id="ARBA00022842"/>
    </source>
</evidence>
<evidence type="ECO:0000256" key="6">
    <source>
        <dbReference type="ARBA" id="ARBA00022741"/>
    </source>
</evidence>
<feature type="binding site" evidence="11">
    <location>
        <position position="159"/>
    </location>
    <ligand>
        <name>ATP</name>
        <dbReference type="ChEBI" id="CHEBI:30616"/>
    </ligand>
</feature>
<comment type="function">
    <text evidence="11">Catalyzes the phosphorylation of the hydroxyl group of 4-methyl-5-beta-hydroxyethylthiazole (THZ).</text>
</comment>
<keyword evidence="6 11" id="KW-0547">Nucleotide-binding</keyword>
<dbReference type="Gene3D" id="3.40.1190.20">
    <property type="match status" value="1"/>
</dbReference>
<dbReference type="Proteomes" id="UP000198647">
    <property type="component" value="Unassembled WGS sequence"/>
</dbReference>
<keyword evidence="9 11" id="KW-0460">Magnesium</keyword>
<comment type="similarity">
    <text evidence="11">Belongs to the Thz kinase family.</text>
</comment>
<feature type="binding site" evidence="11">
    <location>
        <position position="114"/>
    </location>
    <ligand>
        <name>ATP</name>
        <dbReference type="ChEBI" id="CHEBI:30616"/>
    </ligand>
</feature>
<dbReference type="CDD" id="cd01170">
    <property type="entry name" value="THZ_kinase"/>
    <property type="match status" value="1"/>
</dbReference>
<dbReference type="RefSeq" id="WP_093105200.1">
    <property type="nucleotide sequence ID" value="NZ_FNOS01000001.1"/>
</dbReference>
<dbReference type="NCBIfam" id="TIGR00694">
    <property type="entry name" value="thiM"/>
    <property type="match status" value="1"/>
</dbReference>
<dbReference type="EC" id="2.7.1.50" evidence="11"/>
<comment type="caution">
    <text evidence="12">The sequence shown here is derived from an EMBL/GenBank/DDBJ whole genome shotgun (WGS) entry which is preliminary data.</text>
</comment>
<name>A0A1H3BDU2_9BACI</name>
<dbReference type="InterPro" id="IPR000417">
    <property type="entry name" value="Hyethyz_kinase"/>
</dbReference>
<proteinExistence type="inferred from homology"/>
<evidence type="ECO:0000256" key="3">
    <source>
        <dbReference type="ARBA" id="ARBA00004868"/>
    </source>
</evidence>
<gene>
    <name evidence="11" type="primary">thiM</name>
    <name evidence="12" type="ORF">SAMN04488081_0404</name>
</gene>
<feature type="binding site" evidence="11">
    <location>
        <position position="186"/>
    </location>
    <ligand>
        <name>substrate</name>
    </ligand>
</feature>
<evidence type="ECO:0000256" key="10">
    <source>
        <dbReference type="ARBA" id="ARBA00022977"/>
    </source>
</evidence>
<evidence type="ECO:0000256" key="1">
    <source>
        <dbReference type="ARBA" id="ARBA00001771"/>
    </source>
</evidence>
<keyword evidence="5 11" id="KW-0479">Metal-binding</keyword>
<protein>
    <recommendedName>
        <fullName evidence="11">Hydroxyethylthiazole kinase</fullName>
        <ecNumber evidence="11">2.7.1.50</ecNumber>
    </recommendedName>
    <alternativeName>
        <fullName evidence="11">4-methyl-5-beta-hydroxyethylthiazole kinase</fullName>
        <shortName evidence="11">TH kinase</shortName>
        <shortName evidence="11">Thz kinase</shortName>
    </alternativeName>
</protein>
<dbReference type="PIRSF" id="PIRSF000513">
    <property type="entry name" value="Thz_kinase"/>
    <property type="match status" value="1"/>
</dbReference>
<comment type="cofactor">
    <cofactor evidence="2 11">
        <name>Mg(2+)</name>
        <dbReference type="ChEBI" id="CHEBI:18420"/>
    </cofactor>
</comment>
<keyword evidence="13" id="KW-1185">Reference proteome</keyword>
<dbReference type="GO" id="GO:0016301">
    <property type="term" value="F:kinase activity"/>
    <property type="evidence" value="ECO:0007669"/>
    <property type="project" value="UniProtKB-KW"/>
</dbReference>
<comment type="catalytic activity">
    <reaction evidence="1 11">
        <text>5-(2-hydroxyethyl)-4-methylthiazole + ATP = 4-methyl-5-(2-phosphooxyethyl)-thiazole + ADP + H(+)</text>
        <dbReference type="Rhea" id="RHEA:24212"/>
        <dbReference type="ChEBI" id="CHEBI:15378"/>
        <dbReference type="ChEBI" id="CHEBI:17957"/>
        <dbReference type="ChEBI" id="CHEBI:30616"/>
        <dbReference type="ChEBI" id="CHEBI:58296"/>
        <dbReference type="ChEBI" id="CHEBI:456216"/>
        <dbReference type="EC" id="2.7.1.50"/>
    </reaction>
</comment>
<keyword evidence="8 11" id="KW-0067">ATP-binding</keyword>
<accession>A0A1H3BDU2</accession>
<organism evidence="12 13">
    <name type="scientific">Salimicrobium album</name>
    <dbReference type="NCBI Taxonomy" id="50717"/>
    <lineage>
        <taxon>Bacteria</taxon>
        <taxon>Bacillati</taxon>
        <taxon>Bacillota</taxon>
        <taxon>Bacilli</taxon>
        <taxon>Bacillales</taxon>
        <taxon>Bacillaceae</taxon>
        <taxon>Salimicrobium</taxon>
    </lineage>
</organism>
<dbReference type="PRINTS" id="PR01099">
    <property type="entry name" value="HYETHTZKNASE"/>
</dbReference>
<evidence type="ECO:0000256" key="7">
    <source>
        <dbReference type="ARBA" id="ARBA00022777"/>
    </source>
</evidence>
<keyword evidence="7 11" id="KW-0418">Kinase</keyword>
<evidence type="ECO:0000313" key="12">
    <source>
        <dbReference type="EMBL" id="SDX40123.1"/>
    </source>
</evidence>
<sequence length="245" mass="25519">MMEERVREKRPLVHHITNEVVMNFSANGLLAFGGSPVMAKEREEVADIAGAADALVLNIGTLRSSDVETMIAAGKAANEKGIPILLDPVGAGASTFRKNAVRKITEELDVAVVKGNAGEIAALADIPLKVKGVDSEESGDSTDIALRASEKLNTCVVVTGATDIVAENGNYTMSSYGSPLLTQVTGSGCLLGTLIAACLTVEDEKEKAVLFAVEFYNKAAERAEANSHGPGSFAVSLLDELGGDV</sequence>